<dbReference type="Gene3D" id="3.40.50.11310">
    <property type="entry name" value="Bacterial phosphonate metabolism protein PhnH"/>
    <property type="match status" value="1"/>
</dbReference>
<dbReference type="InterPro" id="IPR038058">
    <property type="entry name" value="PhnH-like_sp"/>
</dbReference>
<name>A0A7W6NBU6_9HYPH</name>
<dbReference type="Proteomes" id="UP000547011">
    <property type="component" value="Unassembled WGS sequence"/>
</dbReference>
<comment type="caution">
    <text evidence="1">The sequence shown here is derived from an EMBL/GenBank/DDBJ whole genome shotgun (WGS) entry which is preliminary data.</text>
</comment>
<keyword evidence="2" id="KW-1185">Reference proteome</keyword>
<dbReference type="InterPro" id="IPR008772">
    <property type="entry name" value="Phosphonate_metab_PhnH"/>
</dbReference>
<proteinExistence type="predicted"/>
<dbReference type="GO" id="GO:0061693">
    <property type="term" value="F:alpha-D-ribose 1-methylphosphonate 5-triphosphate synthase activity"/>
    <property type="evidence" value="ECO:0007669"/>
    <property type="project" value="UniProtKB-EC"/>
</dbReference>
<dbReference type="SUPFAM" id="SSF159709">
    <property type="entry name" value="PhnH-like"/>
    <property type="match status" value="1"/>
</dbReference>
<dbReference type="RefSeq" id="WP_183310799.1">
    <property type="nucleotide sequence ID" value="NZ_JACIEW010000003.1"/>
</dbReference>
<dbReference type="EMBL" id="JACIEW010000003">
    <property type="protein sequence ID" value="MBB4052079.1"/>
    <property type="molecule type" value="Genomic_DNA"/>
</dbReference>
<protein>
    <submittedName>
        <fullName evidence="1">Alpha-D-ribose 1-methylphosphonate 5-triphosphate synthase subunit PhnH</fullName>
        <ecNumber evidence="1">2.7.8.37</ecNumber>
    </submittedName>
</protein>
<accession>A0A7W6NBU6</accession>
<evidence type="ECO:0000313" key="1">
    <source>
        <dbReference type="EMBL" id="MBB4052079.1"/>
    </source>
</evidence>
<keyword evidence="1" id="KW-0808">Transferase</keyword>
<reference evidence="1 2" key="1">
    <citation type="submission" date="2020-08" db="EMBL/GenBank/DDBJ databases">
        <title>Genomic Encyclopedia of Type Strains, Phase IV (KMG-IV): sequencing the most valuable type-strain genomes for metagenomic binning, comparative biology and taxonomic classification.</title>
        <authorList>
            <person name="Goeker M."/>
        </authorList>
    </citation>
    <scope>NUCLEOTIDE SEQUENCE [LARGE SCALE GENOMIC DNA]</scope>
    <source>
        <strain evidence="1 2">DSM 23447</strain>
    </source>
</reference>
<dbReference type="EC" id="2.7.8.37" evidence="1"/>
<organism evidence="1 2">
    <name type="scientific">Devosia subaequoris</name>
    <dbReference type="NCBI Taxonomy" id="395930"/>
    <lineage>
        <taxon>Bacteria</taxon>
        <taxon>Pseudomonadati</taxon>
        <taxon>Pseudomonadota</taxon>
        <taxon>Alphaproteobacteria</taxon>
        <taxon>Hyphomicrobiales</taxon>
        <taxon>Devosiaceae</taxon>
        <taxon>Devosia</taxon>
    </lineage>
</organism>
<dbReference type="GO" id="GO:0019634">
    <property type="term" value="P:organic phosphonate metabolic process"/>
    <property type="evidence" value="ECO:0007669"/>
    <property type="project" value="InterPro"/>
</dbReference>
<sequence>MLTVALPDAVELRSNATFEALMWALSRPGDIRTLPEAGFDAIAETLVDLECSAYADTPAMRERIVASGALLVDRIGAADHVFLTSIDNAGQQLAEINCGTALYPDDGATMIVAAAHGGPRVRLTGPGIEDTTEIALGVPPRFWAMREMLCLYPEGFDIFFIDGDKVIGLPRSTKVEVL</sequence>
<dbReference type="Pfam" id="PF05845">
    <property type="entry name" value="PhnH"/>
    <property type="match status" value="1"/>
</dbReference>
<evidence type="ECO:0000313" key="2">
    <source>
        <dbReference type="Proteomes" id="UP000547011"/>
    </source>
</evidence>
<dbReference type="NCBIfam" id="TIGR03292">
    <property type="entry name" value="PhnH_redo"/>
    <property type="match status" value="1"/>
</dbReference>
<dbReference type="AlphaFoldDB" id="A0A7W6NBU6"/>
<gene>
    <name evidence="1" type="ORF">GGR20_001721</name>
</gene>